<feature type="compositionally biased region" description="Acidic residues" evidence="1">
    <location>
        <begin position="961"/>
        <end position="973"/>
    </location>
</feature>
<evidence type="ECO:0000256" key="1">
    <source>
        <dbReference type="SAM" id="MobiDB-lite"/>
    </source>
</evidence>
<accession>A0ABR1YXR9</accession>
<keyword evidence="4" id="KW-1185">Reference proteome</keyword>
<feature type="compositionally biased region" description="Basic and acidic residues" evidence="1">
    <location>
        <begin position="950"/>
        <end position="960"/>
    </location>
</feature>
<evidence type="ECO:0000313" key="4">
    <source>
        <dbReference type="Proteomes" id="UP001492380"/>
    </source>
</evidence>
<keyword evidence="2" id="KW-0472">Membrane</keyword>
<feature type="transmembrane region" description="Helical" evidence="2">
    <location>
        <begin position="167"/>
        <end position="186"/>
    </location>
</feature>
<dbReference type="InterPro" id="IPR021840">
    <property type="entry name" value="DUF3433"/>
</dbReference>
<feature type="region of interest" description="Disordered" evidence="1">
    <location>
        <begin position="890"/>
        <end position="973"/>
    </location>
</feature>
<evidence type="ECO:0000313" key="3">
    <source>
        <dbReference type="EMBL" id="KAK8243434.1"/>
    </source>
</evidence>
<dbReference type="Proteomes" id="UP001492380">
    <property type="component" value="Unassembled WGS sequence"/>
</dbReference>
<feature type="compositionally biased region" description="Acidic residues" evidence="1">
    <location>
        <begin position="900"/>
        <end position="913"/>
    </location>
</feature>
<organism evidence="3 4">
    <name type="scientific">Phyllosticta capitalensis</name>
    <dbReference type="NCBI Taxonomy" id="121624"/>
    <lineage>
        <taxon>Eukaryota</taxon>
        <taxon>Fungi</taxon>
        <taxon>Dikarya</taxon>
        <taxon>Ascomycota</taxon>
        <taxon>Pezizomycotina</taxon>
        <taxon>Dothideomycetes</taxon>
        <taxon>Dothideomycetes incertae sedis</taxon>
        <taxon>Botryosphaeriales</taxon>
        <taxon>Phyllostictaceae</taxon>
        <taxon>Phyllosticta</taxon>
    </lineage>
</organism>
<evidence type="ECO:0000256" key="2">
    <source>
        <dbReference type="SAM" id="Phobius"/>
    </source>
</evidence>
<protein>
    <submittedName>
        <fullName evidence="3">Uncharacterized protein</fullName>
    </submittedName>
</protein>
<keyword evidence="2" id="KW-0812">Transmembrane</keyword>
<proteinExistence type="predicted"/>
<feature type="transmembrane region" description="Helical" evidence="2">
    <location>
        <begin position="389"/>
        <end position="410"/>
    </location>
</feature>
<dbReference type="PANTHER" id="PTHR37544:SF1">
    <property type="entry name" value="PHOSPHORIBOSYLAMINOIMIDAZOLE-SUCCINOCARBOXAMIDE SYNTHASE"/>
    <property type="match status" value="1"/>
</dbReference>
<reference evidence="3 4" key="1">
    <citation type="submission" date="2024-04" db="EMBL/GenBank/DDBJ databases">
        <title>Phyllosticta paracitricarpa is synonymous to the EU quarantine fungus P. citricarpa based on phylogenomic analyses.</title>
        <authorList>
            <consortium name="Lawrence Berkeley National Laboratory"/>
            <person name="Van Ingen-Buijs V.A."/>
            <person name="Van Westerhoven A.C."/>
            <person name="Haridas S."/>
            <person name="Skiadas P."/>
            <person name="Martin F."/>
            <person name="Groenewald J.Z."/>
            <person name="Crous P.W."/>
            <person name="Seidl M.F."/>
        </authorList>
    </citation>
    <scope>NUCLEOTIDE SEQUENCE [LARGE SCALE GENOMIC DNA]</scope>
    <source>
        <strain evidence="3 4">CBS 123374</strain>
    </source>
</reference>
<name>A0ABR1YXR9_9PEZI</name>
<gene>
    <name evidence="3" type="ORF">HDK90DRAFT_522059</name>
</gene>
<dbReference type="PANTHER" id="PTHR37544">
    <property type="entry name" value="SPRAY-RELATED"/>
    <property type="match status" value="1"/>
</dbReference>
<dbReference type="EMBL" id="JBBWRZ010000002">
    <property type="protein sequence ID" value="KAK8243434.1"/>
    <property type="molecule type" value="Genomic_DNA"/>
</dbReference>
<sequence length="1021" mass="110693">MCVPAFTTQDALVRVNQSSGEVLDYTLGLSASTPIDIQTSMAAIYIYLNNPLDGRSQEVFGSNNLGWKTDKKPHANLSVVATARKLFESDHNLDTFTSSIVGNDASLIAASFLRDPQRFNAAVEQQAKSIMAQITNSLARANATGSLDGRVWILGPKLFLRQPYLRALQASLIIIGLCCVFQSAVLRPKTVLREDPGSIAAQAVVLASSNQGIERVFVREAVSSEEHMQHALMTKVWNLQQNAKGSVMLATQERKDSANTVPSQSTGMHKHVGFRPFAFQVWAKWVVVVAILVVMAALAALMIVSHSNHGICTSAGIALNAFTFLSTSTFTILGYGCSGIDAAVRVMTPYKSLWSGYSGQKRPLLFNFGEAPNVLAPLHAIRKHLGPTIAASSLVVLFVPAIKIVAAGLYGKENFPRIKEIQPLIDLSFVNNLEDTFGLPQDVSNVTTARKEASPTKDLAANIQIASQFTEWTMHQDFNIPVQAGILDNLVFSNLTSIGEVHTADGDISRGEITVNIPAIMVDVSCTSENLSISVENVDNCFSITGYCKTSACNSTIKPMTLKDPYTWVYASDFNLGCQNNRYKGETWILPDLRYEIVLGDSGSARSELTNASSVADVFNSSTIPTMVAAVCYSNFSQVNVSTTFSRRISSSSSSSTTIENTNASSWHPIRYDSSTVKRTKIISSIPYWLEPLARVTSWTSPSHYDGVTEMPGLLDSPSLWPTPGSSTSMFELLAGYASTHGDGNLQNLMNQDFLKEAAESVYTSFATNMLTQLRPLAAHQSGDAKPTPFKGKITFPRERVHQDLPSTIAIEVLLGLMALCFVWVALRFPNEAILPKNPGSIAAMATLLAGSKFVERLRAEGVTTTAEAGEVMKGQAALGWWPISGKSLTADENNGCDGNGEETAEDGLEEAGESQRNDRDEAPKQDQLANPDDVGERSDGKTLASAEYGRNEGADREGHFDEEDVSERVNDEEEMLIEYEADEADIGDKSHMRWGIDVGAGVIRKSWREPPGGGSPPSCV</sequence>
<comment type="caution">
    <text evidence="3">The sequence shown here is derived from an EMBL/GenBank/DDBJ whole genome shotgun (WGS) entry which is preliminary data.</text>
</comment>
<feature type="compositionally biased region" description="Basic and acidic residues" evidence="1">
    <location>
        <begin position="914"/>
        <end position="925"/>
    </location>
</feature>
<keyword evidence="2" id="KW-1133">Transmembrane helix</keyword>
<dbReference type="Pfam" id="PF11915">
    <property type="entry name" value="DUF3433"/>
    <property type="match status" value="1"/>
</dbReference>
<feature type="transmembrane region" description="Helical" evidence="2">
    <location>
        <begin position="282"/>
        <end position="304"/>
    </location>
</feature>
<feature type="transmembrane region" description="Helical" evidence="2">
    <location>
        <begin position="316"/>
        <end position="336"/>
    </location>
</feature>